<dbReference type="Proteomes" id="UP001164250">
    <property type="component" value="Chromosome 13"/>
</dbReference>
<proteinExistence type="predicted"/>
<keyword evidence="2" id="KW-1185">Reference proteome</keyword>
<gene>
    <name evidence="1" type="ORF">Patl1_24328</name>
</gene>
<reference evidence="2" key="1">
    <citation type="journal article" date="2023" name="G3 (Bethesda)">
        <title>Genome assembly and association tests identify interacting loci associated with vigor, precocity, and sex in interspecific pistachio rootstocks.</title>
        <authorList>
            <person name="Palmer W."/>
            <person name="Jacygrad E."/>
            <person name="Sagayaradj S."/>
            <person name="Cavanaugh K."/>
            <person name="Han R."/>
            <person name="Bertier L."/>
            <person name="Beede B."/>
            <person name="Kafkas S."/>
            <person name="Golino D."/>
            <person name="Preece J."/>
            <person name="Michelmore R."/>
        </authorList>
    </citation>
    <scope>NUCLEOTIDE SEQUENCE [LARGE SCALE GENOMIC DNA]</scope>
</reference>
<evidence type="ECO:0000313" key="1">
    <source>
        <dbReference type="EMBL" id="KAJ0080223.1"/>
    </source>
</evidence>
<sequence length="62" mass="7247">MAWLINSMEEEIGRLFLFLPIAKDIWEMAKETYSDMGKSAQVFELKTRLRETKQAGMSVTLY</sequence>
<organism evidence="1 2">
    <name type="scientific">Pistacia atlantica</name>
    <dbReference type="NCBI Taxonomy" id="434234"/>
    <lineage>
        <taxon>Eukaryota</taxon>
        <taxon>Viridiplantae</taxon>
        <taxon>Streptophyta</taxon>
        <taxon>Embryophyta</taxon>
        <taxon>Tracheophyta</taxon>
        <taxon>Spermatophyta</taxon>
        <taxon>Magnoliopsida</taxon>
        <taxon>eudicotyledons</taxon>
        <taxon>Gunneridae</taxon>
        <taxon>Pentapetalae</taxon>
        <taxon>rosids</taxon>
        <taxon>malvids</taxon>
        <taxon>Sapindales</taxon>
        <taxon>Anacardiaceae</taxon>
        <taxon>Pistacia</taxon>
    </lineage>
</organism>
<comment type="caution">
    <text evidence="1">The sequence shown here is derived from an EMBL/GenBank/DDBJ whole genome shotgun (WGS) entry which is preliminary data.</text>
</comment>
<name>A0ACC0ZYY9_9ROSI</name>
<accession>A0ACC0ZYY9</accession>
<evidence type="ECO:0000313" key="2">
    <source>
        <dbReference type="Proteomes" id="UP001164250"/>
    </source>
</evidence>
<protein>
    <submittedName>
        <fullName evidence="1">Uncharacterized protein</fullName>
    </submittedName>
</protein>
<dbReference type="EMBL" id="CM047909">
    <property type="protein sequence ID" value="KAJ0080223.1"/>
    <property type="molecule type" value="Genomic_DNA"/>
</dbReference>